<reference evidence="1" key="1">
    <citation type="submission" date="2014-11" db="EMBL/GenBank/DDBJ databases">
        <authorList>
            <person name="Amaro Gonzalez C."/>
        </authorList>
    </citation>
    <scope>NUCLEOTIDE SEQUENCE</scope>
</reference>
<sequence>MPRTSILTFNTSNATLSVGTAHRTKQLEINFRHRHGHVLKKNFFNRKVSNRKVFKRKYCTASILQLPWLQS</sequence>
<accession>A0A0E9XPG4</accession>
<evidence type="ECO:0000313" key="1">
    <source>
        <dbReference type="EMBL" id="JAI04648.1"/>
    </source>
</evidence>
<dbReference type="EMBL" id="GBXM01003930">
    <property type="protein sequence ID" value="JAI04648.1"/>
    <property type="molecule type" value="Transcribed_RNA"/>
</dbReference>
<reference evidence="1" key="2">
    <citation type="journal article" date="2015" name="Fish Shellfish Immunol.">
        <title>Early steps in the European eel (Anguilla anguilla)-Vibrio vulnificus interaction in the gills: Role of the RtxA13 toxin.</title>
        <authorList>
            <person name="Callol A."/>
            <person name="Pajuelo D."/>
            <person name="Ebbesson L."/>
            <person name="Teles M."/>
            <person name="MacKenzie S."/>
            <person name="Amaro C."/>
        </authorList>
    </citation>
    <scope>NUCLEOTIDE SEQUENCE</scope>
</reference>
<name>A0A0E9XPG4_ANGAN</name>
<dbReference type="AlphaFoldDB" id="A0A0E9XPG4"/>
<protein>
    <submittedName>
        <fullName evidence="1">Uncharacterized protein</fullName>
    </submittedName>
</protein>
<proteinExistence type="predicted"/>
<organism evidence="1">
    <name type="scientific">Anguilla anguilla</name>
    <name type="common">European freshwater eel</name>
    <name type="synonym">Muraena anguilla</name>
    <dbReference type="NCBI Taxonomy" id="7936"/>
    <lineage>
        <taxon>Eukaryota</taxon>
        <taxon>Metazoa</taxon>
        <taxon>Chordata</taxon>
        <taxon>Craniata</taxon>
        <taxon>Vertebrata</taxon>
        <taxon>Euteleostomi</taxon>
        <taxon>Actinopterygii</taxon>
        <taxon>Neopterygii</taxon>
        <taxon>Teleostei</taxon>
        <taxon>Anguilliformes</taxon>
        <taxon>Anguillidae</taxon>
        <taxon>Anguilla</taxon>
    </lineage>
</organism>